<dbReference type="GO" id="GO:0015074">
    <property type="term" value="P:DNA integration"/>
    <property type="evidence" value="ECO:0007669"/>
    <property type="project" value="InterPro"/>
</dbReference>
<name>A0A1G6JMP6_9PSEU</name>
<keyword evidence="1" id="KW-0233">DNA recombination</keyword>
<dbReference type="STRING" id="1271860.SAMN05216174_101477"/>
<dbReference type="GO" id="GO:0003677">
    <property type="term" value="F:DNA binding"/>
    <property type="evidence" value="ECO:0007669"/>
    <property type="project" value="InterPro"/>
</dbReference>
<dbReference type="AlphaFoldDB" id="A0A1G6JMP6"/>
<organism evidence="2 3">
    <name type="scientific">Actinokineospora iranica</name>
    <dbReference type="NCBI Taxonomy" id="1271860"/>
    <lineage>
        <taxon>Bacteria</taxon>
        <taxon>Bacillati</taxon>
        <taxon>Actinomycetota</taxon>
        <taxon>Actinomycetes</taxon>
        <taxon>Pseudonocardiales</taxon>
        <taxon>Pseudonocardiaceae</taxon>
        <taxon>Actinokineospora</taxon>
    </lineage>
</organism>
<gene>
    <name evidence="2" type="ORF">SAMN05216174_101477</name>
</gene>
<dbReference type="SUPFAM" id="SSF56349">
    <property type="entry name" value="DNA breaking-rejoining enzymes"/>
    <property type="match status" value="1"/>
</dbReference>
<reference evidence="3" key="1">
    <citation type="submission" date="2016-10" db="EMBL/GenBank/DDBJ databases">
        <authorList>
            <person name="Varghese N."/>
            <person name="Submissions S."/>
        </authorList>
    </citation>
    <scope>NUCLEOTIDE SEQUENCE [LARGE SCALE GENOMIC DNA]</scope>
    <source>
        <strain evidence="3">IBRC-M 10403</strain>
    </source>
</reference>
<evidence type="ECO:0008006" key="4">
    <source>
        <dbReference type="Google" id="ProtNLM"/>
    </source>
</evidence>
<dbReference type="InterPro" id="IPR013762">
    <property type="entry name" value="Integrase-like_cat_sf"/>
</dbReference>
<sequence>MKPAPAAIVVSSSTVRRATPVLCRVLARKGALTEEEYASPLARRACQLRHAAVSTWLNAGVSPQQVAEWAGHSLDVLFKIYAKRLSGQEEIARKRLREAYETG</sequence>
<dbReference type="Proteomes" id="UP000199501">
    <property type="component" value="Unassembled WGS sequence"/>
</dbReference>
<evidence type="ECO:0000313" key="3">
    <source>
        <dbReference type="Proteomes" id="UP000199501"/>
    </source>
</evidence>
<dbReference type="InterPro" id="IPR011010">
    <property type="entry name" value="DNA_brk_join_enz"/>
</dbReference>
<keyword evidence="3" id="KW-1185">Reference proteome</keyword>
<proteinExistence type="predicted"/>
<dbReference type="EMBL" id="FMZZ01000001">
    <property type="protein sequence ID" value="SDC19918.1"/>
    <property type="molecule type" value="Genomic_DNA"/>
</dbReference>
<dbReference type="Gene3D" id="1.10.443.10">
    <property type="entry name" value="Intergrase catalytic core"/>
    <property type="match status" value="1"/>
</dbReference>
<dbReference type="GO" id="GO:0006310">
    <property type="term" value="P:DNA recombination"/>
    <property type="evidence" value="ECO:0007669"/>
    <property type="project" value="UniProtKB-KW"/>
</dbReference>
<evidence type="ECO:0000313" key="2">
    <source>
        <dbReference type="EMBL" id="SDC19918.1"/>
    </source>
</evidence>
<protein>
    <recommendedName>
        <fullName evidence="4">Phage integrase family protein</fullName>
    </recommendedName>
</protein>
<accession>A0A1G6JMP6</accession>
<evidence type="ECO:0000256" key="1">
    <source>
        <dbReference type="ARBA" id="ARBA00023172"/>
    </source>
</evidence>